<dbReference type="PANTHER" id="PTHR10026">
    <property type="entry name" value="CYCLIN"/>
    <property type="match status" value="1"/>
</dbReference>
<evidence type="ECO:0000313" key="6">
    <source>
        <dbReference type="Proteomes" id="UP000504610"/>
    </source>
</evidence>
<dbReference type="Pfam" id="PF00134">
    <property type="entry name" value="Cyclin_N"/>
    <property type="match status" value="1"/>
</dbReference>
<dbReference type="RefSeq" id="XP_018437377.1">
    <property type="nucleotide sequence ID" value="XM_018581875.2"/>
</dbReference>
<evidence type="ECO:0000313" key="8">
    <source>
        <dbReference type="RefSeq" id="XP_018437377.1"/>
    </source>
</evidence>
<reference evidence="6" key="1">
    <citation type="journal article" date="2019" name="Database">
        <title>The radish genome database (RadishGD): an integrated information resource for radish genomics.</title>
        <authorList>
            <person name="Yu H.J."/>
            <person name="Baek S."/>
            <person name="Lee Y.J."/>
            <person name="Cho A."/>
            <person name="Mun J.H."/>
        </authorList>
    </citation>
    <scope>NUCLEOTIDE SEQUENCE [LARGE SCALE GENOMIC DNA]</scope>
    <source>
        <strain evidence="6">cv. WK10039</strain>
    </source>
</reference>
<proteinExistence type="inferred from homology"/>
<protein>
    <submittedName>
        <fullName evidence="7 8">Cyclin-T1-2</fullName>
    </submittedName>
</protein>
<evidence type="ECO:0000256" key="3">
    <source>
        <dbReference type="RuleBase" id="RU000383"/>
    </source>
</evidence>
<feature type="domain" description="Cyclin-like" evidence="5">
    <location>
        <begin position="40"/>
        <end position="140"/>
    </location>
</feature>
<evidence type="ECO:0000256" key="1">
    <source>
        <dbReference type="ARBA" id="ARBA00022618"/>
    </source>
</evidence>
<dbReference type="InterPro" id="IPR013763">
    <property type="entry name" value="Cyclin-like_dom"/>
</dbReference>
<sequence length="324" mass="36765">MFPGEDRWYFSREEIENNSPSRADGIDLEEETRLRKYYCSFVKDLASRFNLKPATVATAMVLCHRFFLRQSHAKNDKWIIATVCLFIAAKVESTPLNLKTLIVTSNEILYTKVIAAAEQKQEVYERYKELMLSGEKLVLSTLNFDLTVDLPYDILIKAMQKYILDETTQAEFPSIAWKFVQDSFWTTLCLQYQPRHIAAGAFFFAAKHIKMDIQSNAESWCRHFDTTLHQLNDFRLQMGELYRKKKPIPTSTTGSIGETSNSGDVVQQPVPTDNPASSQGASSSAADGSVQDMEGVERDSPDREARDNQEDSRVRDPAAETSGD</sequence>
<dbReference type="GO" id="GO:0006357">
    <property type="term" value="P:regulation of transcription by RNA polymerase II"/>
    <property type="evidence" value="ECO:0007669"/>
    <property type="project" value="InterPro"/>
</dbReference>
<keyword evidence="1" id="KW-0132">Cell division</keyword>
<accession>A0A6J0JNZ0</accession>
<reference evidence="7 8" key="2">
    <citation type="submission" date="2025-04" db="UniProtKB">
        <authorList>
            <consortium name="RefSeq"/>
        </authorList>
    </citation>
    <scope>IDENTIFICATION</scope>
    <source>
        <tissue evidence="7 8">Leaf</tissue>
    </source>
</reference>
<dbReference type="AlphaFoldDB" id="A0A6J0JNZ0"/>
<keyword evidence="2" id="KW-0131">Cell cycle</keyword>
<evidence type="ECO:0000313" key="7">
    <source>
        <dbReference type="RefSeq" id="XP_018437375.1"/>
    </source>
</evidence>
<dbReference type="GO" id="GO:0016538">
    <property type="term" value="F:cyclin-dependent protein serine/threonine kinase regulator activity"/>
    <property type="evidence" value="ECO:0007669"/>
    <property type="project" value="InterPro"/>
</dbReference>
<dbReference type="KEGG" id="rsz:108809718"/>
<feature type="domain" description="Cyclin-like" evidence="5">
    <location>
        <begin position="157"/>
        <end position="240"/>
    </location>
</feature>
<comment type="similarity">
    <text evidence="3">Belongs to the cyclin family.</text>
</comment>
<organism evidence="6 8">
    <name type="scientific">Raphanus sativus</name>
    <name type="common">Radish</name>
    <name type="synonym">Raphanus raphanistrum var. sativus</name>
    <dbReference type="NCBI Taxonomy" id="3726"/>
    <lineage>
        <taxon>Eukaryota</taxon>
        <taxon>Viridiplantae</taxon>
        <taxon>Streptophyta</taxon>
        <taxon>Embryophyta</taxon>
        <taxon>Tracheophyta</taxon>
        <taxon>Spermatophyta</taxon>
        <taxon>Magnoliopsida</taxon>
        <taxon>eudicotyledons</taxon>
        <taxon>Gunneridae</taxon>
        <taxon>Pentapetalae</taxon>
        <taxon>rosids</taxon>
        <taxon>malvids</taxon>
        <taxon>Brassicales</taxon>
        <taxon>Brassicaceae</taxon>
        <taxon>Brassiceae</taxon>
        <taxon>Raphanus</taxon>
    </lineage>
</organism>
<name>A0A6J0JNZ0_RAPSA</name>
<feature type="compositionally biased region" description="Polar residues" evidence="4">
    <location>
        <begin position="249"/>
        <end position="275"/>
    </location>
</feature>
<evidence type="ECO:0000256" key="4">
    <source>
        <dbReference type="SAM" id="MobiDB-lite"/>
    </source>
</evidence>
<dbReference type="RefSeq" id="XP_018437375.1">
    <property type="nucleotide sequence ID" value="XM_018581873.2"/>
</dbReference>
<dbReference type="SUPFAM" id="SSF47954">
    <property type="entry name" value="Cyclin-like"/>
    <property type="match status" value="2"/>
</dbReference>
<evidence type="ECO:0000259" key="5">
    <source>
        <dbReference type="SMART" id="SM00385"/>
    </source>
</evidence>
<dbReference type="GO" id="GO:0051301">
    <property type="term" value="P:cell division"/>
    <property type="evidence" value="ECO:0007669"/>
    <property type="project" value="UniProtKB-KW"/>
</dbReference>
<dbReference type="Gene3D" id="1.10.472.10">
    <property type="entry name" value="Cyclin-like"/>
    <property type="match status" value="2"/>
</dbReference>
<dbReference type="GeneID" id="108809718"/>
<keyword evidence="6" id="KW-1185">Reference proteome</keyword>
<evidence type="ECO:0000256" key="2">
    <source>
        <dbReference type="ARBA" id="ARBA00023306"/>
    </source>
</evidence>
<dbReference type="InterPro" id="IPR043198">
    <property type="entry name" value="Cyclin/Ssn8"/>
</dbReference>
<feature type="region of interest" description="Disordered" evidence="4">
    <location>
        <begin position="246"/>
        <end position="324"/>
    </location>
</feature>
<dbReference type="Proteomes" id="UP000504610">
    <property type="component" value="Chromosome 6"/>
</dbReference>
<dbReference type="InterPro" id="IPR036915">
    <property type="entry name" value="Cyclin-like_sf"/>
</dbReference>
<dbReference type="InterPro" id="IPR006671">
    <property type="entry name" value="Cyclin_N"/>
</dbReference>
<gene>
    <name evidence="7 8" type="primary">LOC108809718</name>
</gene>
<feature type="compositionally biased region" description="Low complexity" evidence="4">
    <location>
        <begin position="276"/>
        <end position="292"/>
    </location>
</feature>
<keyword evidence="3" id="KW-0195">Cyclin</keyword>
<dbReference type="OrthoDB" id="10264655at2759"/>
<dbReference type="SMART" id="SM00385">
    <property type="entry name" value="CYCLIN"/>
    <property type="match status" value="2"/>
</dbReference>
<feature type="compositionally biased region" description="Basic and acidic residues" evidence="4">
    <location>
        <begin position="295"/>
        <end position="318"/>
    </location>
</feature>